<keyword evidence="1" id="KW-1133">Transmembrane helix</keyword>
<feature type="transmembrane region" description="Helical" evidence="1">
    <location>
        <begin position="35"/>
        <end position="58"/>
    </location>
</feature>
<keyword evidence="1" id="KW-0812">Transmembrane</keyword>
<dbReference type="EMBL" id="CADCWN010000219">
    <property type="protein sequence ID" value="CAA9578997.1"/>
    <property type="molecule type" value="Genomic_DNA"/>
</dbReference>
<accession>A0A6J4VGR1</accession>
<evidence type="ECO:0000313" key="2">
    <source>
        <dbReference type="EMBL" id="CAA9578997.1"/>
    </source>
</evidence>
<keyword evidence="1" id="KW-0472">Membrane</keyword>
<gene>
    <name evidence="2" type="ORF">AVDCRST_MAG18-2889</name>
</gene>
<reference evidence="2" key="1">
    <citation type="submission" date="2020-02" db="EMBL/GenBank/DDBJ databases">
        <authorList>
            <person name="Meier V. D."/>
        </authorList>
    </citation>
    <scope>NUCLEOTIDE SEQUENCE</scope>
    <source>
        <strain evidence="2">AVDCRST_MAG18</strain>
    </source>
</reference>
<sequence>MTRAVAFYRAYSRLSLAIGLQYRVALLLGRLSPSAALVGFATQLAWAAAALALFSVIWRAGIRRYAGVGA</sequence>
<organism evidence="2">
    <name type="scientific">uncultured Thermomicrobiales bacterium</name>
    <dbReference type="NCBI Taxonomy" id="1645740"/>
    <lineage>
        <taxon>Bacteria</taxon>
        <taxon>Pseudomonadati</taxon>
        <taxon>Thermomicrobiota</taxon>
        <taxon>Thermomicrobia</taxon>
        <taxon>Thermomicrobiales</taxon>
        <taxon>environmental samples</taxon>
    </lineage>
</organism>
<evidence type="ECO:0000256" key="1">
    <source>
        <dbReference type="SAM" id="Phobius"/>
    </source>
</evidence>
<name>A0A6J4VGR1_9BACT</name>
<proteinExistence type="predicted"/>
<dbReference type="AlphaFoldDB" id="A0A6J4VGR1"/>
<protein>
    <submittedName>
        <fullName evidence="2">Uncharacterized protein</fullName>
    </submittedName>
</protein>